<evidence type="ECO:0000256" key="1">
    <source>
        <dbReference type="SAM" id="SignalP"/>
    </source>
</evidence>
<dbReference type="Proteomes" id="UP000198460">
    <property type="component" value="Unassembled WGS sequence"/>
</dbReference>
<dbReference type="RefSeq" id="WP_089340769.1">
    <property type="nucleotide sequence ID" value="NZ_FXAN01000058.1"/>
</dbReference>
<evidence type="ECO:0000313" key="2">
    <source>
        <dbReference type="EMBL" id="SMG00616.1"/>
    </source>
</evidence>
<proteinExistence type="predicted"/>
<sequence length="101" mass="10525">MKSIVATAAAALMLAAPVVSFAQQPSSQGPTRAQVIQELVDLESVGYQPARGNDANYPEDIQAAQQRLDQKRLAQKKAATSYGAAVSGTVEAGKPTAARVQ</sequence>
<dbReference type="Pfam" id="PF13663">
    <property type="entry name" value="DUF4148"/>
    <property type="match status" value="1"/>
</dbReference>
<protein>
    <recommendedName>
        <fullName evidence="4">Purine nucleoside phosphorylase</fullName>
    </recommendedName>
</protein>
<accession>A0A238H5Q5</accession>
<organism evidence="2 3">
    <name type="scientific">Burkholderia singularis</name>
    <dbReference type="NCBI Taxonomy" id="1503053"/>
    <lineage>
        <taxon>Bacteria</taxon>
        <taxon>Pseudomonadati</taxon>
        <taxon>Pseudomonadota</taxon>
        <taxon>Betaproteobacteria</taxon>
        <taxon>Burkholderiales</taxon>
        <taxon>Burkholderiaceae</taxon>
        <taxon>Burkholderia</taxon>
        <taxon>pseudomallei group</taxon>
    </lineage>
</organism>
<feature type="signal peptide" evidence="1">
    <location>
        <begin position="1"/>
        <end position="22"/>
    </location>
</feature>
<dbReference type="InterPro" id="IPR025421">
    <property type="entry name" value="DUF4148"/>
</dbReference>
<gene>
    <name evidence="2" type="ORF">BSIN_3749</name>
</gene>
<evidence type="ECO:0008006" key="4">
    <source>
        <dbReference type="Google" id="ProtNLM"/>
    </source>
</evidence>
<reference evidence="2 3" key="1">
    <citation type="submission" date="2017-04" db="EMBL/GenBank/DDBJ databases">
        <authorList>
            <person name="Afonso C.L."/>
            <person name="Miller P.J."/>
            <person name="Scott M.A."/>
            <person name="Spackman E."/>
            <person name="Goraichik I."/>
            <person name="Dimitrov K.M."/>
            <person name="Suarez D.L."/>
            <person name="Swayne D.E."/>
        </authorList>
    </citation>
    <scope>NUCLEOTIDE SEQUENCE [LARGE SCALE GENOMIC DNA]</scope>
    <source>
        <strain evidence="2">LMG 28154</strain>
    </source>
</reference>
<dbReference type="EMBL" id="FXAN01000058">
    <property type="protein sequence ID" value="SMG00616.1"/>
    <property type="molecule type" value="Genomic_DNA"/>
</dbReference>
<evidence type="ECO:0000313" key="3">
    <source>
        <dbReference type="Proteomes" id="UP000198460"/>
    </source>
</evidence>
<keyword evidence="1" id="KW-0732">Signal</keyword>
<dbReference type="AlphaFoldDB" id="A0A238H5Q5"/>
<name>A0A238H5Q5_9BURK</name>
<feature type="chain" id="PRO_5012218287" description="Purine nucleoside phosphorylase" evidence="1">
    <location>
        <begin position="23"/>
        <end position="101"/>
    </location>
</feature>